<dbReference type="SMART" id="SM00533">
    <property type="entry name" value="MUTSd"/>
    <property type="match status" value="1"/>
</dbReference>
<evidence type="ECO:0000256" key="12">
    <source>
        <dbReference type="SAM" id="MobiDB-lite"/>
    </source>
</evidence>
<organism evidence="14 15">
    <name type="scientific">Blastomyces gilchristii (strain SLH14081)</name>
    <name type="common">Blastomyces dermatitidis</name>
    <dbReference type="NCBI Taxonomy" id="559298"/>
    <lineage>
        <taxon>Eukaryota</taxon>
        <taxon>Fungi</taxon>
        <taxon>Dikarya</taxon>
        <taxon>Ascomycota</taxon>
        <taxon>Pezizomycotina</taxon>
        <taxon>Eurotiomycetes</taxon>
        <taxon>Eurotiomycetidae</taxon>
        <taxon>Onygenales</taxon>
        <taxon>Ajellomycetaceae</taxon>
        <taxon>Blastomyces</taxon>
    </lineage>
</organism>
<dbReference type="PANTHER" id="PTHR11361:SF20">
    <property type="entry name" value="MUTS PROTEIN HOMOLOG 5"/>
    <property type="match status" value="1"/>
</dbReference>
<dbReference type="AlphaFoldDB" id="A0A179U6B1"/>
<evidence type="ECO:0000256" key="11">
    <source>
        <dbReference type="ARBA" id="ARBA00077470"/>
    </source>
</evidence>
<feature type="compositionally biased region" description="Low complexity" evidence="12">
    <location>
        <begin position="44"/>
        <end position="54"/>
    </location>
</feature>
<keyword evidence="15" id="KW-1185">Reference proteome</keyword>
<dbReference type="GeneID" id="8510647"/>
<evidence type="ECO:0000256" key="3">
    <source>
        <dbReference type="ARBA" id="ARBA00006271"/>
    </source>
</evidence>
<dbReference type="InterPro" id="IPR007696">
    <property type="entry name" value="DNA_mismatch_repair_MutS_core"/>
</dbReference>
<dbReference type="FunFam" id="3.40.50.300:FF:001067">
    <property type="entry name" value="DNA mismatch repair protein MSH5"/>
    <property type="match status" value="1"/>
</dbReference>
<feature type="compositionally biased region" description="Basic residues" evidence="12">
    <location>
        <begin position="19"/>
        <end position="29"/>
    </location>
</feature>
<evidence type="ECO:0000256" key="8">
    <source>
        <dbReference type="ARBA" id="ARBA00023242"/>
    </source>
</evidence>
<dbReference type="InterPro" id="IPR045076">
    <property type="entry name" value="MutS"/>
</dbReference>
<feature type="compositionally biased region" description="Basic and acidic residues" evidence="12">
    <location>
        <begin position="1"/>
        <end position="11"/>
    </location>
</feature>
<dbReference type="PANTHER" id="PTHR11361">
    <property type="entry name" value="DNA MISMATCH REPAIR PROTEIN MUTS FAMILY MEMBER"/>
    <property type="match status" value="1"/>
</dbReference>
<evidence type="ECO:0000256" key="4">
    <source>
        <dbReference type="ARBA" id="ARBA00022454"/>
    </source>
</evidence>
<comment type="similarity">
    <text evidence="3">Belongs to the DNA mismatch repair MutS family.</text>
</comment>
<evidence type="ECO:0000256" key="6">
    <source>
        <dbReference type="ARBA" id="ARBA00022840"/>
    </source>
</evidence>
<reference evidence="15" key="1">
    <citation type="journal article" date="2015" name="PLoS Genet.">
        <title>The dynamic genome and transcriptome of the human fungal pathogen Blastomyces and close relative Emmonsia.</title>
        <authorList>
            <person name="Munoz J.F."/>
            <person name="Gauthier G.M."/>
            <person name="Desjardins C.A."/>
            <person name="Gallo J.E."/>
            <person name="Holder J."/>
            <person name="Sullivan T.D."/>
            <person name="Marty A.J."/>
            <person name="Carmen J.C."/>
            <person name="Chen Z."/>
            <person name="Ding L."/>
            <person name="Gujja S."/>
            <person name="Magrini V."/>
            <person name="Misas E."/>
            <person name="Mitreva M."/>
            <person name="Priest M."/>
            <person name="Saif S."/>
            <person name="Whiston E.A."/>
            <person name="Young S."/>
            <person name="Zeng Q."/>
            <person name="Goldman W.E."/>
            <person name="Mardis E.R."/>
            <person name="Taylor J.W."/>
            <person name="McEwen J.G."/>
            <person name="Clay O.K."/>
            <person name="Klein B.S."/>
            <person name="Cuomo C.A."/>
        </authorList>
    </citation>
    <scope>NUCLEOTIDE SEQUENCE [LARGE SCALE GENOMIC DNA]</scope>
    <source>
        <strain evidence="15">SLH14081</strain>
    </source>
</reference>
<dbReference type="CDD" id="cd03281">
    <property type="entry name" value="ABC_MSH5_euk"/>
    <property type="match status" value="1"/>
</dbReference>
<accession>A0A179U6B1</accession>
<dbReference type="PIRSF" id="PIRSF005813">
    <property type="entry name" value="MSH2"/>
    <property type="match status" value="1"/>
</dbReference>
<dbReference type="STRING" id="559298.A0A179U6B1"/>
<dbReference type="EMBL" id="GG657448">
    <property type="protein sequence ID" value="OAT03544.1"/>
    <property type="molecule type" value="Genomic_DNA"/>
</dbReference>
<evidence type="ECO:0000256" key="1">
    <source>
        <dbReference type="ARBA" id="ARBA00004123"/>
    </source>
</evidence>
<dbReference type="SUPFAM" id="SSF52540">
    <property type="entry name" value="P-loop containing nucleoside triphosphate hydrolases"/>
    <property type="match status" value="1"/>
</dbReference>
<dbReference type="VEuPathDB" id="FungiDB:BDBG_00250"/>
<dbReference type="Pfam" id="PF05192">
    <property type="entry name" value="MutS_III"/>
    <property type="match status" value="1"/>
</dbReference>
<keyword evidence="6" id="KW-0067">ATP-binding</keyword>
<dbReference type="GO" id="GO:0005634">
    <property type="term" value="C:nucleus"/>
    <property type="evidence" value="ECO:0007669"/>
    <property type="project" value="UniProtKB-SubCell"/>
</dbReference>
<name>A0A179U6B1_BLAGS</name>
<evidence type="ECO:0000259" key="13">
    <source>
        <dbReference type="PROSITE" id="PS00486"/>
    </source>
</evidence>
<dbReference type="GO" id="GO:0051026">
    <property type="term" value="P:chiasma assembly"/>
    <property type="evidence" value="ECO:0007669"/>
    <property type="project" value="UniProtKB-ARBA"/>
</dbReference>
<protein>
    <recommendedName>
        <fullName evidence="10">DNA mismatch repair protein MSH5</fullName>
    </recommendedName>
    <alternativeName>
        <fullName evidence="11">MutS protein homolog 5</fullName>
    </alternativeName>
</protein>
<keyword evidence="4" id="KW-0158">Chromosome</keyword>
<sequence>MAPSSSKRETRGFNSSRSSHQRSQPRRNQRPFNSSSSGRRDRIASSARESSAAAYTENSGNNQVSDVVSQLQGNIGQQDRDDENADLCQVVMAMDMKERCSVGCCYYVAAEQKLYLLEDITSGGLEAIETLKLDVQPTLVLLSTRADQSTPNLGQTGLGMHTADNGDQFQLPYHLDVRPVQEFNFEGAKLKLASLPLSTSRSETRFLVPGDTFSLKQNGDENDLGFTDHQGRLLNLSGSIDMDNRISIGCVGAIITYLQRKRAAECLTRDSSGSELFNIKSLEMRSLRDTMFVNTDTLTSLQVIQSESHPNAFNQGPGKTSPGAKESLSIYGLFHHFARTPHGKTRLRQRFLRPSTDAAHIKEGHDFISTYLRPDNGECIEKLTKSLKGIKNLRPVMVHVQKGISSGNAKFKAFKSGVWATLLEFAFHAIDVHDTIRTVMGAENLDIHLRALEKLDVAILHQVGRIIHETVDLQSSIDEHRTVVKPRVDRELDDLKETYNGLDSLLNQVAINIAGTIPSRLSNDVNVIYFPQLGFNIAMPLDERGRAVYDGGEQPWDQVFTTENRVYFKDFRMREMDEKFGDIYGLICEKEIEIVYEMAQNVLQHEKFLVDASDICGDIDSLLALVQGASLYKLVRPQITQDNSIVIKGGRHLLYEVTVPTFIPNDTLIVGGNGREGSPPNTSTQSLETSVEVAETQGPSMLLLTGPNYSGKSVYLKQVALIVYMSHIGSFVPAERAKIGITDKILTRITTRETVSKTQSSFMIDLQQISFALNLATEHSLVIIDEFGKGTESTDGAGLACGLFEYLLSLGEKRPKVLAATHFHEIFENGFLPPRKELDFGYMEVQVDPAAREVENQVTYLYNFRSGRSNASFGTNCAALNGIDQAIISRANEIGTLAARGEDLVVICAKMSADEMGELEEAESMARRFLGADFSHGPNGAGDGCEDNSERPEALLENIIGKSYGSTIMTGLT</sequence>
<dbReference type="Proteomes" id="UP000002038">
    <property type="component" value="Unassembled WGS sequence"/>
</dbReference>
<evidence type="ECO:0000256" key="9">
    <source>
        <dbReference type="ARBA" id="ARBA00023254"/>
    </source>
</evidence>
<dbReference type="OrthoDB" id="29596at2759"/>
<dbReference type="RefSeq" id="XP_031575697.1">
    <property type="nucleotide sequence ID" value="XM_031719808.1"/>
</dbReference>
<dbReference type="KEGG" id="bgh:BDBG_00250"/>
<keyword evidence="5" id="KW-0547">Nucleotide-binding</keyword>
<evidence type="ECO:0000313" key="14">
    <source>
        <dbReference type="EMBL" id="OAT03544.1"/>
    </source>
</evidence>
<dbReference type="Pfam" id="PF00488">
    <property type="entry name" value="MutS_V"/>
    <property type="match status" value="1"/>
</dbReference>
<evidence type="ECO:0000313" key="15">
    <source>
        <dbReference type="Proteomes" id="UP000002038"/>
    </source>
</evidence>
<evidence type="ECO:0000256" key="5">
    <source>
        <dbReference type="ARBA" id="ARBA00022741"/>
    </source>
</evidence>
<dbReference type="GO" id="GO:0005524">
    <property type="term" value="F:ATP binding"/>
    <property type="evidence" value="ECO:0007669"/>
    <property type="project" value="UniProtKB-KW"/>
</dbReference>
<dbReference type="GO" id="GO:0140664">
    <property type="term" value="F:ATP-dependent DNA damage sensor activity"/>
    <property type="evidence" value="ECO:0007669"/>
    <property type="project" value="InterPro"/>
</dbReference>
<feature type="domain" description="DNA mismatch repair proteins mutS family" evidence="13">
    <location>
        <begin position="780"/>
        <end position="796"/>
    </location>
</feature>
<dbReference type="SMART" id="SM00534">
    <property type="entry name" value="MUTSac"/>
    <property type="match status" value="1"/>
</dbReference>
<gene>
    <name evidence="14" type="ORF">BDBG_00250</name>
</gene>
<keyword evidence="7" id="KW-0238">DNA-binding</keyword>
<evidence type="ECO:0000256" key="10">
    <source>
        <dbReference type="ARBA" id="ARBA00073549"/>
    </source>
</evidence>
<evidence type="ECO:0000256" key="7">
    <source>
        <dbReference type="ARBA" id="ARBA00023125"/>
    </source>
</evidence>
<keyword evidence="8" id="KW-0539">Nucleus</keyword>
<dbReference type="GO" id="GO:0006298">
    <property type="term" value="P:mismatch repair"/>
    <property type="evidence" value="ECO:0007669"/>
    <property type="project" value="InterPro"/>
</dbReference>
<dbReference type="InterPro" id="IPR000432">
    <property type="entry name" value="DNA_mismatch_repair_MutS_C"/>
</dbReference>
<evidence type="ECO:0000256" key="2">
    <source>
        <dbReference type="ARBA" id="ARBA00004286"/>
    </source>
</evidence>
<dbReference type="InterPro" id="IPR011184">
    <property type="entry name" value="DNA_mismatch_repair_Msh2"/>
</dbReference>
<proteinExistence type="inferred from homology"/>
<feature type="region of interest" description="Disordered" evidence="12">
    <location>
        <begin position="1"/>
        <end position="64"/>
    </location>
</feature>
<dbReference type="GO" id="GO:0030983">
    <property type="term" value="F:mismatched DNA binding"/>
    <property type="evidence" value="ECO:0007669"/>
    <property type="project" value="InterPro"/>
</dbReference>
<dbReference type="SUPFAM" id="SSF48334">
    <property type="entry name" value="DNA repair protein MutS, domain III"/>
    <property type="match status" value="1"/>
</dbReference>
<dbReference type="GO" id="GO:0005694">
    <property type="term" value="C:chromosome"/>
    <property type="evidence" value="ECO:0007669"/>
    <property type="project" value="UniProtKB-SubCell"/>
</dbReference>
<keyword evidence="9" id="KW-0469">Meiosis</keyword>
<comment type="subcellular location">
    <subcellularLocation>
        <location evidence="2">Chromosome</location>
    </subcellularLocation>
    <subcellularLocation>
        <location evidence="1">Nucleus</location>
    </subcellularLocation>
</comment>
<dbReference type="Gene3D" id="1.10.1420.10">
    <property type="match status" value="1"/>
</dbReference>
<dbReference type="Gene3D" id="3.40.50.300">
    <property type="entry name" value="P-loop containing nucleotide triphosphate hydrolases"/>
    <property type="match status" value="1"/>
</dbReference>
<dbReference type="InterPro" id="IPR027417">
    <property type="entry name" value="P-loop_NTPase"/>
</dbReference>
<dbReference type="InterPro" id="IPR036187">
    <property type="entry name" value="DNA_mismatch_repair_MutS_sf"/>
</dbReference>
<dbReference type="PROSITE" id="PS00486">
    <property type="entry name" value="DNA_MISMATCH_REPAIR_2"/>
    <property type="match status" value="1"/>
</dbReference>